<dbReference type="AlphaFoldDB" id="A0A6A2W1X3"/>
<organism evidence="1 2">
    <name type="scientific">Bifidobacterium apri</name>
    <dbReference type="NCBI Taxonomy" id="1769423"/>
    <lineage>
        <taxon>Bacteria</taxon>
        <taxon>Bacillati</taxon>
        <taxon>Actinomycetota</taxon>
        <taxon>Actinomycetes</taxon>
        <taxon>Bifidobacteriales</taxon>
        <taxon>Bifidobacteriaceae</taxon>
        <taxon>Bifidobacterium</taxon>
    </lineage>
</organism>
<protein>
    <submittedName>
        <fullName evidence="1">Uncharacterized protein</fullName>
    </submittedName>
</protein>
<name>A0A6A2W1X3_9BIFI</name>
<sequence>MDNDEYEILSNDTHNIGLIVSLAEFDSDGNSGRITPVAHDIEEKSTTVMSSRECRSSNPHSHLQRIGTSQTCCVTSQTIVRKQQPKTKKAVSMASTTQVHDTSLPRSHYILTAMQTRVMYILAEYTEQHGEGGAYEAWKISRAAQARFGTSAYSTYPSRLKELTDIHLVEVADKFGVSDHGTPGCMRYRLTPDGIAWCRRNKMLTEEGE</sequence>
<accession>A0A6A2W1X3</accession>
<comment type="caution">
    <text evidence="1">The sequence shown here is derived from an EMBL/GenBank/DDBJ whole genome shotgun (WGS) entry which is preliminary data.</text>
</comment>
<evidence type="ECO:0000313" key="2">
    <source>
        <dbReference type="Proteomes" id="UP000440041"/>
    </source>
</evidence>
<dbReference type="RefSeq" id="WP_152356336.1">
    <property type="nucleotide sequence ID" value="NZ_JBHLXF010000001.1"/>
</dbReference>
<dbReference type="Proteomes" id="UP000440041">
    <property type="component" value="Unassembled WGS sequence"/>
</dbReference>
<proteinExistence type="predicted"/>
<keyword evidence="2" id="KW-1185">Reference proteome</keyword>
<gene>
    <name evidence="1" type="ORF">DSM100238_1830</name>
</gene>
<dbReference type="EMBL" id="WBSO01000028">
    <property type="protein sequence ID" value="KAB8291890.1"/>
    <property type="molecule type" value="Genomic_DNA"/>
</dbReference>
<reference evidence="1 2" key="1">
    <citation type="submission" date="2019-09" db="EMBL/GenBank/DDBJ databases">
        <title>Characterization of the phylogenetic diversity of two novel species belonging to the genus Bifidobacterium: Bifidobacterium cebidarum sp. nov. and Bifidobacterium leontopitheci sp. nov.</title>
        <authorList>
            <person name="Lugli G.A."/>
            <person name="Duranti S."/>
            <person name="Milani C."/>
            <person name="Turroni F."/>
            <person name="Ventura M."/>
        </authorList>
    </citation>
    <scope>NUCLEOTIDE SEQUENCE [LARGE SCALE GENOMIC DNA]</scope>
    <source>
        <strain evidence="1 2">DSM 100238</strain>
    </source>
</reference>
<evidence type="ECO:0000313" key="1">
    <source>
        <dbReference type="EMBL" id="KAB8291890.1"/>
    </source>
</evidence>